<organism evidence="1 2">
    <name type="scientific">Vasconcelosia minhoensis LEGE 07310</name>
    <dbReference type="NCBI Taxonomy" id="915328"/>
    <lineage>
        <taxon>Bacteria</taxon>
        <taxon>Bacillati</taxon>
        <taxon>Cyanobacteriota</taxon>
        <taxon>Cyanophyceae</taxon>
        <taxon>Nodosilineales</taxon>
        <taxon>Cymatolegaceae</taxon>
        <taxon>Vasconcelosia</taxon>
        <taxon>Vasconcelosia minhoensis</taxon>
    </lineage>
</organism>
<dbReference type="InterPro" id="IPR036286">
    <property type="entry name" value="LexA/Signal_pep-like_sf"/>
</dbReference>
<accession>A0A8J7AGN0</accession>
<dbReference type="SUPFAM" id="SSF51306">
    <property type="entry name" value="LexA/Signal peptidase"/>
    <property type="match status" value="1"/>
</dbReference>
<evidence type="ECO:0000313" key="1">
    <source>
        <dbReference type="EMBL" id="MBE9077203.1"/>
    </source>
</evidence>
<dbReference type="Proteomes" id="UP000636505">
    <property type="component" value="Unassembled WGS sequence"/>
</dbReference>
<sequence length="121" mass="13229">MAFPIPGDAIEPHLNLNQYLIDSPASTFFFRVGGNHKRCQTGTQEVQPGDLLIVNRALDVGHQSLIVGIINGEFIVSRVQKRAGKWVPLTREDDNAELSLTIWGVVIVIVRNVSAAPLCLA</sequence>
<name>A0A8J7AGN0_9CYAN</name>
<reference evidence="1" key="1">
    <citation type="submission" date="2020-10" db="EMBL/GenBank/DDBJ databases">
        <authorList>
            <person name="Castelo-Branco R."/>
            <person name="Eusebio N."/>
            <person name="Adriana R."/>
            <person name="Vieira A."/>
            <person name="Brugerolle De Fraissinette N."/>
            <person name="Rezende De Castro R."/>
            <person name="Schneider M.P."/>
            <person name="Vasconcelos V."/>
            <person name="Leao P.N."/>
        </authorList>
    </citation>
    <scope>NUCLEOTIDE SEQUENCE</scope>
    <source>
        <strain evidence="1">LEGE 07310</strain>
    </source>
</reference>
<dbReference type="Gene3D" id="2.10.109.10">
    <property type="entry name" value="Umud Fragment, subunit A"/>
    <property type="match status" value="1"/>
</dbReference>
<proteinExistence type="predicted"/>
<dbReference type="RefSeq" id="WP_193905868.1">
    <property type="nucleotide sequence ID" value="NZ_JADEXG010000014.1"/>
</dbReference>
<protein>
    <submittedName>
        <fullName evidence="1">DNA repair protein</fullName>
    </submittedName>
</protein>
<evidence type="ECO:0000313" key="2">
    <source>
        <dbReference type="Proteomes" id="UP000636505"/>
    </source>
</evidence>
<dbReference type="AlphaFoldDB" id="A0A8J7AGN0"/>
<dbReference type="EMBL" id="JADEXG010000014">
    <property type="protein sequence ID" value="MBE9077203.1"/>
    <property type="molecule type" value="Genomic_DNA"/>
</dbReference>
<comment type="caution">
    <text evidence="1">The sequence shown here is derived from an EMBL/GenBank/DDBJ whole genome shotgun (WGS) entry which is preliminary data.</text>
</comment>
<keyword evidence="2" id="KW-1185">Reference proteome</keyword>
<gene>
    <name evidence="1" type="ORF">IQ241_07830</name>
</gene>